<sequence>MLGMYIGGETMNGVLRFFVALFALITLVVSIGIILQITDVYNVFDEILALGEPYFWVLIGIFSFLVLISLILFIASFRRSESEIDSYHVSTEIGEIGISKQSIESTALKSARTLDGMRSLEIRSRISRDSNRVSLDITYTPFGPNPVQQNAKELQDRVKKDLESWLEVAVSEVRVFVKQSQPNQNKRQRVI</sequence>
<proteinExistence type="predicted"/>
<dbReference type="EMBL" id="SNUX01000004">
    <property type="protein sequence ID" value="TES46346.1"/>
    <property type="molecule type" value="Genomic_DNA"/>
</dbReference>
<accession>A0A4Y7WEZ8</accession>
<evidence type="ECO:0000313" key="3">
    <source>
        <dbReference type="Proteomes" id="UP000298210"/>
    </source>
</evidence>
<keyword evidence="1" id="KW-0812">Transmembrane</keyword>
<evidence type="ECO:0000256" key="1">
    <source>
        <dbReference type="SAM" id="Phobius"/>
    </source>
</evidence>
<keyword evidence="1" id="KW-1133">Transmembrane helix</keyword>
<dbReference type="NCBIfam" id="NF033218">
    <property type="entry name" value="anchor_AmaP"/>
    <property type="match status" value="1"/>
</dbReference>
<evidence type="ECO:0000313" key="2">
    <source>
        <dbReference type="EMBL" id="TES46346.1"/>
    </source>
</evidence>
<name>A0A4Y7WEZ8_9BACI</name>
<protein>
    <submittedName>
        <fullName evidence="2">Alkaline shock response membrane anchor protein AmaP</fullName>
    </submittedName>
</protein>
<reference evidence="2 3" key="1">
    <citation type="submission" date="2019-03" db="EMBL/GenBank/DDBJ databases">
        <authorList>
            <person name="Liu G."/>
        </authorList>
    </citation>
    <scope>NUCLEOTIDE SEQUENCE [LARGE SCALE GENOMIC DNA]</scope>
    <source>
        <strain evidence="2 3">DSM 19099</strain>
    </source>
</reference>
<gene>
    <name evidence="2" type="primary">amaP</name>
    <name evidence="2" type="ORF">E2L03_16740</name>
</gene>
<organism evidence="2 3">
    <name type="scientific">Shouchella lehensis</name>
    <dbReference type="NCBI Taxonomy" id="300825"/>
    <lineage>
        <taxon>Bacteria</taxon>
        <taxon>Bacillati</taxon>
        <taxon>Bacillota</taxon>
        <taxon>Bacilli</taxon>
        <taxon>Bacillales</taxon>
        <taxon>Bacillaceae</taxon>
        <taxon>Shouchella</taxon>
    </lineage>
</organism>
<comment type="caution">
    <text evidence="2">The sequence shown here is derived from an EMBL/GenBank/DDBJ whole genome shotgun (WGS) entry which is preliminary data.</text>
</comment>
<feature type="transmembrane region" description="Helical" evidence="1">
    <location>
        <begin position="14"/>
        <end position="35"/>
    </location>
</feature>
<keyword evidence="1" id="KW-0472">Membrane</keyword>
<dbReference type="Proteomes" id="UP000298210">
    <property type="component" value="Unassembled WGS sequence"/>
</dbReference>
<dbReference type="AlphaFoldDB" id="A0A4Y7WEZ8"/>
<feature type="transmembrane region" description="Helical" evidence="1">
    <location>
        <begin position="55"/>
        <end position="77"/>
    </location>
</feature>